<comment type="caution">
    <text evidence="3">The sequence shown here is derived from an EMBL/GenBank/DDBJ whole genome shotgun (WGS) entry which is preliminary data.</text>
</comment>
<sequence>MGGSGTRAVTVALVALAAAGAACGGGGGDGGEGLSPQVVVTPDDSLVPTRGGEDIPAVAVGALKECDRRLRAGENAPLAESMDRLAAMTSPVTLSVCRACGGTAKINLERFREGLADLRTAEEMHRYFPDSVRGDLLELTFRSQVVGYAALGDEAEARQALTALIRLEPDAAGAYVRECEAARPPGSRVRCEVPAPGASSPQTGEPGESPGTTSPGTEPPSVSPEPEESPDGEGPGATPEGETESPSSPDSSPEPEASPTEDGSGPGPDEDETGPGPGEETESSPAEEDPGTESPGGVGAPGSGRSRPGGN</sequence>
<feature type="compositionally biased region" description="Low complexity" evidence="1">
    <location>
        <begin position="199"/>
        <end position="216"/>
    </location>
</feature>
<reference evidence="4" key="2">
    <citation type="submission" date="2016-04" db="EMBL/GenBank/DDBJ databases">
        <title>Planomonospora sphaerica JCM9374 whole genome shotgun sequence.</title>
        <authorList>
            <person name="Suzuki T."/>
            <person name="Dohra H."/>
            <person name="Kodani S."/>
        </authorList>
    </citation>
    <scope>NUCLEOTIDE SEQUENCE [LARGE SCALE GENOMIC DNA]</scope>
    <source>
        <strain evidence="4">JCM 9374</strain>
    </source>
</reference>
<dbReference type="RefSeq" id="WP_068895560.1">
    <property type="nucleotide sequence ID" value="NZ_BDCX01000003.1"/>
</dbReference>
<evidence type="ECO:0000256" key="2">
    <source>
        <dbReference type="SAM" id="SignalP"/>
    </source>
</evidence>
<feature type="signal peptide" evidence="2">
    <location>
        <begin position="1"/>
        <end position="24"/>
    </location>
</feature>
<evidence type="ECO:0000256" key="1">
    <source>
        <dbReference type="SAM" id="MobiDB-lite"/>
    </source>
</evidence>
<name>A0A171BZ05_9ACTN</name>
<reference evidence="3 4" key="1">
    <citation type="journal article" date="2016" name="Genome Announc.">
        <title>Draft Genome Sequence of Planomonospora sphaerica JCM9374, a Rare Actinomycete.</title>
        <authorList>
            <person name="Dohra H."/>
            <person name="Suzuki T."/>
            <person name="Inoue Y."/>
            <person name="Kodani S."/>
        </authorList>
    </citation>
    <scope>NUCLEOTIDE SEQUENCE [LARGE SCALE GENOMIC DNA]</scope>
    <source>
        <strain evidence="3 4">JCM 9374</strain>
    </source>
</reference>
<feature type="chain" id="PRO_5039344551" evidence="2">
    <location>
        <begin position="25"/>
        <end position="311"/>
    </location>
</feature>
<organism evidence="3 4">
    <name type="scientific">Planomonospora sphaerica</name>
    <dbReference type="NCBI Taxonomy" id="161355"/>
    <lineage>
        <taxon>Bacteria</taxon>
        <taxon>Bacillati</taxon>
        <taxon>Actinomycetota</taxon>
        <taxon>Actinomycetes</taxon>
        <taxon>Streptosporangiales</taxon>
        <taxon>Streptosporangiaceae</taxon>
        <taxon>Planomonospora</taxon>
    </lineage>
</organism>
<keyword evidence="2" id="KW-0732">Signal</keyword>
<accession>A0A171BZ05</accession>
<gene>
    <name evidence="3" type="ORF">PS9374_01458</name>
</gene>
<evidence type="ECO:0000313" key="3">
    <source>
        <dbReference type="EMBL" id="GAT65814.1"/>
    </source>
</evidence>
<feature type="region of interest" description="Disordered" evidence="1">
    <location>
        <begin position="182"/>
        <end position="311"/>
    </location>
</feature>
<keyword evidence="4" id="KW-1185">Reference proteome</keyword>
<dbReference type="OrthoDB" id="3543016at2"/>
<dbReference type="AlphaFoldDB" id="A0A171BZ05"/>
<evidence type="ECO:0000313" key="4">
    <source>
        <dbReference type="Proteomes" id="UP000077701"/>
    </source>
</evidence>
<feature type="compositionally biased region" description="Acidic residues" evidence="1">
    <location>
        <begin position="268"/>
        <end position="291"/>
    </location>
</feature>
<dbReference type="STRING" id="161355.PS9374_01458"/>
<protein>
    <submittedName>
        <fullName evidence="3">Adhesin</fullName>
    </submittedName>
</protein>
<feature type="compositionally biased region" description="Low complexity" evidence="1">
    <location>
        <begin position="236"/>
        <end position="263"/>
    </location>
</feature>
<proteinExistence type="predicted"/>
<dbReference type="EMBL" id="BDCX01000003">
    <property type="protein sequence ID" value="GAT65814.1"/>
    <property type="molecule type" value="Genomic_DNA"/>
</dbReference>
<dbReference type="PROSITE" id="PS51257">
    <property type="entry name" value="PROKAR_LIPOPROTEIN"/>
    <property type="match status" value="1"/>
</dbReference>
<feature type="compositionally biased region" description="Gly residues" evidence="1">
    <location>
        <begin position="294"/>
        <end position="311"/>
    </location>
</feature>
<dbReference type="Proteomes" id="UP000077701">
    <property type="component" value="Unassembled WGS sequence"/>
</dbReference>